<dbReference type="SUPFAM" id="SSF52540">
    <property type="entry name" value="P-loop containing nucleoside triphosphate hydrolases"/>
    <property type="match status" value="2"/>
</dbReference>
<dbReference type="RefSeq" id="XP_020078862.1">
    <property type="nucleotide sequence ID" value="XM_020223876.1"/>
</dbReference>
<dbReference type="SUPFAM" id="SSF46689">
    <property type="entry name" value="Homeodomain-like"/>
    <property type="match status" value="2"/>
</dbReference>
<organism evidence="16 17">
    <name type="scientific">Hyphopichia burtonii NRRL Y-1933</name>
    <dbReference type="NCBI Taxonomy" id="984485"/>
    <lineage>
        <taxon>Eukaryota</taxon>
        <taxon>Fungi</taxon>
        <taxon>Dikarya</taxon>
        <taxon>Ascomycota</taxon>
        <taxon>Saccharomycotina</taxon>
        <taxon>Pichiomycetes</taxon>
        <taxon>Debaryomycetaceae</taxon>
        <taxon>Hyphopichia</taxon>
    </lineage>
</organism>
<feature type="region of interest" description="Disordered" evidence="12">
    <location>
        <begin position="132"/>
        <end position="155"/>
    </location>
</feature>
<evidence type="ECO:0000259" key="14">
    <source>
        <dbReference type="PROSITE" id="PS51194"/>
    </source>
</evidence>
<dbReference type="FunFam" id="1.10.1040.30:FF:000003">
    <property type="entry name" value="ISWI chromatin-remodeling complex ATPase ISW2"/>
    <property type="match status" value="1"/>
</dbReference>
<feature type="domain" description="Helicase ATP-binding" evidence="13">
    <location>
        <begin position="187"/>
        <end position="352"/>
    </location>
</feature>
<dbReference type="GO" id="GO:0006369">
    <property type="term" value="P:termination of RNA polymerase II transcription"/>
    <property type="evidence" value="ECO:0007669"/>
    <property type="project" value="EnsemblFungi"/>
</dbReference>
<evidence type="ECO:0008006" key="18">
    <source>
        <dbReference type="Google" id="ProtNLM"/>
    </source>
</evidence>
<evidence type="ECO:0000256" key="2">
    <source>
        <dbReference type="ARBA" id="ARBA00009687"/>
    </source>
</evidence>
<evidence type="ECO:0000256" key="3">
    <source>
        <dbReference type="ARBA" id="ARBA00022737"/>
    </source>
</evidence>
<dbReference type="GeneID" id="30998425"/>
<proteinExistence type="inferred from homology"/>
<keyword evidence="10" id="KW-0804">Transcription</keyword>
<dbReference type="Pfam" id="PF00176">
    <property type="entry name" value="SNF2-rel_dom"/>
    <property type="match status" value="1"/>
</dbReference>
<dbReference type="GO" id="GO:0001178">
    <property type="term" value="P:regulation of transcriptional start site selection at RNA polymerase II promoter"/>
    <property type="evidence" value="ECO:0007669"/>
    <property type="project" value="EnsemblFungi"/>
</dbReference>
<keyword evidence="17" id="KW-1185">Reference proteome</keyword>
<dbReference type="Pfam" id="PF00271">
    <property type="entry name" value="Helicase_C"/>
    <property type="match status" value="1"/>
</dbReference>
<dbReference type="InterPro" id="IPR036306">
    <property type="entry name" value="ISWI_HAND-dom_sf"/>
</dbReference>
<dbReference type="SMART" id="SM00490">
    <property type="entry name" value="HELICc"/>
    <property type="match status" value="1"/>
</dbReference>
<dbReference type="GO" id="GO:0036437">
    <property type="term" value="C:Isw1b complex"/>
    <property type="evidence" value="ECO:0007669"/>
    <property type="project" value="EnsemblFungi"/>
</dbReference>
<dbReference type="Gene3D" id="3.40.50.10810">
    <property type="entry name" value="Tandem AAA-ATPase domain"/>
    <property type="match status" value="1"/>
</dbReference>
<dbReference type="GO" id="GO:1902275">
    <property type="term" value="P:regulation of chromatin organization"/>
    <property type="evidence" value="ECO:0007669"/>
    <property type="project" value="EnsemblFungi"/>
</dbReference>
<reference evidence="17" key="1">
    <citation type="submission" date="2016-05" db="EMBL/GenBank/DDBJ databases">
        <title>Comparative genomics of biotechnologically important yeasts.</title>
        <authorList>
            <consortium name="DOE Joint Genome Institute"/>
            <person name="Riley R."/>
            <person name="Haridas S."/>
            <person name="Wolfe K.H."/>
            <person name="Lopes M.R."/>
            <person name="Hittinger C.T."/>
            <person name="Goker M."/>
            <person name="Salamov A."/>
            <person name="Wisecaver J."/>
            <person name="Long T.M."/>
            <person name="Aerts A.L."/>
            <person name="Barry K."/>
            <person name="Choi C."/>
            <person name="Clum A."/>
            <person name="Coughlan A.Y."/>
            <person name="Deshpande S."/>
            <person name="Douglass A.P."/>
            <person name="Hanson S.J."/>
            <person name="Klenk H.-P."/>
            <person name="Labutti K."/>
            <person name="Lapidus A."/>
            <person name="Lindquist E."/>
            <person name="Lipzen A."/>
            <person name="Meier-Kolthoff J.P."/>
            <person name="Ohm R.A."/>
            <person name="Otillar R.P."/>
            <person name="Pangilinan J."/>
            <person name="Peng Y."/>
            <person name="Rokas A."/>
            <person name="Rosa C.A."/>
            <person name="Scheuner C."/>
            <person name="Sibirny A.A."/>
            <person name="Slot J.C."/>
            <person name="Stielow J.B."/>
            <person name="Sun H."/>
            <person name="Kurtzman C.P."/>
            <person name="Blackwell M."/>
            <person name="Grigoriev I.V."/>
            <person name="Jeffries T.W."/>
        </authorList>
    </citation>
    <scope>NUCLEOTIDE SEQUENCE [LARGE SCALE GENOMIC DNA]</scope>
    <source>
        <strain evidence="17">NRRL Y-1933</strain>
    </source>
</reference>
<evidence type="ECO:0000256" key="7">
    <source>
        <dbReference type="ARBA" id="ARBA00022840"/>
    </source>
</evidence>
<dbReference type="GO" id="GO:0000976">
    <property type="term" value="F:transcription cis-regulatory region binding"/>
    <property type="evidence" value="ECO:0007669"/>
    <property type="project" value="EnsemblFungi"/>
</dbReference>
<dbReference type="InterPro" id="IPR015194">
    <property type="entry name" value="ISWI_HAND-dom"/>
</dbReference>
<dbReference type="GO" id="GO:0042393">
    <property type="term" value="F:histone binding"/>
    <property type="evidence" value="ECO:0007669"/>
    <property type="project" value="TreeGrafter"/>
</dbReference>
<dbReference type="FunFam" id="3.40.50.300:FF:000082">
    <property type="entry name" value="ISWI chromatin remodeling complex ATPase ISW1"/>
    <property type="match status" value="1"/>
</dbReference>
<dbReference type="GO" id="GO:0036436">
    <property type="term" value="C:Isw1a complex"/>
    <property type="evidence" value="ECO:0007669"/>
    <property type="project" value="EnsemblFungi"/>
</dbReference>
<dbReference type="GO" id="GO:0016887">
    <property type="term" value="F:ATP hydrolysis activity"/>
    <property type="evidence" value="ECO:0007669"/>
    <property type="project" value="EnsemblFungi"/>
</dbReference>
<comment type="similarity">
    <text evidence="2">Belongs to the SNF2/RAD54 helicase family. ISWI subfamily.</text>
</comment>
<accession>A0A1E4RRV6</accession>
<dbReference type="CDD" id="cd17997">
    <property type="entry name" value="DEXHc_SMARCA1_SMARCA5"/>
    <property type="match status" value="1"/>
</dbReference>
<name>A0A1E4RRV6_9ASCO</name>
<keyword evidence="7" id="KW-0067">ATP-binding</keyword>
<keyword evidence="8" id="KW-0156">Chromatin regulator</keyword>
<dbReference type="GO" id="GO:0030874">
    <property type="term" value="C:nucleolar chromatin"/>
    <property type="evidence" value="ECO:0007669"/>
    <property type="project" value="EnsemblFungi"/>
</dbReference>
<keyword evidence="9" id="KW-0805">Transcription regulation</keyword>
<dbReference type="OrthoDB" id="5857104at2759"/>
<dbReference type="CDD" id="cd00167">
    <property type="entry name" value="SANT"/>
    <property type="match status" value="1"/>
</dbReference>
<evidence type="ECO:0000256" key="8">
    <source>
        <dbReference type="ARBA" id="ARBA00022853"/>
    </source>
</evidence>
<dbReference type="PROSITE" id="PS51293">
    <property type="entry name" value="SANT"/>
    <property type="match status" value="1"/>
</dbReference>
<dbReference type="STRING" id="984485.A0A1E4RRV6"/>
<dbReference type="GO" id="GO:0006354">
    <property type="term" value="P:DNA-templated transcription elongation"/>
    <property type="evidence" value="ECO:0007669"/>
    <property type="project" value="EnsemblFungi"/>
</dbReference>
<dbReference type="PROSITE" id="PS51192">
    <property type="entry name" value="HELICASE_ATP_BIND_1"/>
    <property type="match status" value="1"/>
</dbReference>
<evidence type="ECO:0000256" key="5">
    <source>
        <dbReference type="ARBA" id="ARBA00022801"/>
    </source>
</evidence>
<dbReference type="GO" id="GO:0045944">
    <property type="term" value="P:positive regulation of transcription by RNA polymerase II"/>
    <property type="evidence" value="ECO:0007669"/>
    <property type="project" value="EnsemblFungi"/>
</dbReference>
<evidence type="ECO:0000256" key="11">
    <source>
        <dbReference type="ARBA" id="ARBA00023242"/>
    </source>
</evidence>
<evidence type="ECO:0000256" key="12">
    <source>
        <dbReference type="SAM" id="MobiDB-lite"/>
    </source>
</evidence>
<feature type="compositionally biased region" description="Acidic residues" evidence="12">
    <location>
        <begin position="145"/>
        <end position="155"/>
    </location>
</feature>
<evidence type="ECO:0000259" key="13">
    <source>
        <dbReference type="PROSITE" id="PS51192"/>
    </source>
</evidence>
<feature type="region of interest" description="Disordered" evidence="12">
    <location>
        <begin position="1"/>
        <end position="49"/>
    </location>
</feature>
<evidence type="ECO:0000259" key="15">
    <source>
        <dbReference type="PROSITE" id="PS51293"/>
    </source>
</evidence>
<dbReference type="GO" id="GO:1903895">
    <property type="term" value="P:negative regulation of IRE1-mediated unfolded protein response"/>
    <property type="evidence" value="ECO:0007669"/>
    <property type="project" value="EnsemblFungi"/>
</dbReference>
<evidence type="ECO:0000313" key="16">
    <source>
        <dbReference type="EMBL" id="ODV69795.1"/>
    </source>
</evidence>
<dbReference type="PROSITE" id="PS51194">
    <property type="entry name" value="HELICASE_CTER"/>
    <property type="match status" value="1"/>
</dbReference>
<keyword evidence="5" id="KW-0378">Hydrolase</keyword>
<dbReference type="InterPro" id="IPR014001">
    <property type="entry name" value="Helicase_ATP-bd"/>
</dbReference>
<dbReference type="CDD" id="cd18793">
    <property type="entry name" value="SF2_C_SNF"/>
    <property type="match status" value="1"/>
</dbReference>
<dbReference type="InterPro" id="IPR015195">
    <property type="entry name" value="SLIDE"/>
</dbReference>
<feature type="domain" description="SANT" evidence="15">
    <location>
        <begin position="846"/>
        <end position="898"/>
    </location>
</feature>
<dbReference type="Gene3D" id="1.20.5.1190">
    <property type="entry name" value="iswi atpase"/>
    <property type="match status" value="1"/>
</dbReference>
<dbReference type="SMART" id="SM00717">
    <property type="entry name" value="SANT"/>
    <property type="match status" value="2"/>
</dbReference>
<keyword evidence="6" id="KW-0347">Helicase</keyword>
<dbReference type="GO" id="GO:0007062">
    <property type="term" value="P:sister chromatid cohesion"/>
    <property type="evidence" value="ECO:0007669"/>
    <property type="project" value="EnsemblFungi"/>
</dbReference>
<dbReference type="AlphaFoldDB" id="A0A1E4RRV6"/>
<dbReference type="PANTHER" id="PTHR45623">
    <property type="entry name" value="CHROMODOMAIN-HELICASE-DNA-BINDING PROTEIN 3-RELATED-RELATED"/>
    <property type="match status" value="1"/>
</dbReference>
<dbReference type="GO" id="GO:0140750">
    <property type="term" value="F:nucleosome array spacer activity"/>
    <property type="evidence" value="ECO:0007669"/>
    <property type="project" value="EnsemblFungi"/>
</dbReference>
<dbReference type="GO" id="GO:0003730">
    <property type="term" value="F:mRNA 3'-UTR binding"/>
    <property type="evidence" value="ECO:0007669"/>
    <property type="project" value="EnsemblFungi"/>
</dbReference>
<dbReference type="InterPro" id="IPR027417">
    <property type="entry name" value="P-loop_NTPase"/>
</dbReference>
<dbReference type="PANTHER" id="PTHR45623:SF49">
    <property type="entry name" value="SWI_SNF-RELATED MATRIX-ASSOCIATED ACTIN-DEPENDENT REGULATOR OF CHROMATIN SUBFAMILY A MEMBER 5"/>
    <property type="match status" value="1"/>
</dbReference>
<sequence length="1045" mass="121979">MSDMSIQHNGDSSANANGNGNHPDSIVPDNETESRQESIEPAAAKGQQPATITTVGDGASVVANSNAETTTNIAENKAKYFVESDKQTFDIDATVKRFKYLLGLTGLFKHFIDAKVEKDANFAQVIEKINQEESSNKKRRKTEKEEDAELLRDEEDTANITEFSESPNYIHGELRPYQIQGLNWMVSLYENGVNGFLLADEMGLGKTLQTISFLGYLRYLKNINGPHLIIVPKSTLDNWLREFAKWTPDVRVLVLQGDKDERNQLIQSRLMNCDFDVVISSYEIVIREKSSFKKFNWQYIIIDEAHRIKNEESLLSQIIRMFHLKNRLLITGTPLQNNLHELWALLNFILPDIFGESDTFDDWFTNDNDDNIITQLHKVLKPFLLRRIKADVEKSLLPKKELNLYVKMSDMQRKWYQKILEKDIDAVNGANGKKESKTRLLNIVMQLRKCCNHPYLFEGAEPGPPFTTDEHLVFNAQKMIILDKLLKKFQQEGSRVLIFSQMSRMLDILEDYCYFREFEYCRIDGQTDHADRINAIDEYNKPGLEKFVFLLTTRAGGLGINLTTADIVILFDSDWNPQADLQAMDRAHRIGQTKQVKVFRFVTENAIEEKVLERATQKLRLDQLVIQQGRNNANVNNNLSNSKDELLNMIQHGANEMFQNETKNDEDIDIETLLRDSEQKTSELNKKYESLNLNALQNFSNNDESVYEWNGENFKKKEAKAISNIGHGWINPGKRERKENYSIDMYYKDVLNTGGRTGPAIKSGPKPPKQLNIYDHQFYPHKLIELYDLERNYYKKQTKYVVPLKAGKEDTLKQRQLEQKIEQEEIDNSRPLTEEEKALKEELLKQGFNEWNRRDFQHFISLSIKYGRNSIKLISTEFEDKSEEEIREYANKFWTNYEEIEGYERFINQIEMGEEKILKVKLQKESLRRKLSQYKYPLQELVLKNPPATTNKRIFSEEEDRFLLVQLYKFGLDRPDIYDRIRDAIRESPLFEFDFFFQLRNSSELSRRCTTLLSCILKEMQPPNVDKRKLEETSNNNKNNKKIKK</sequence>
<dbReference type="InterPro" id="IPR009057">
    <property type="entry name" value="Homeodomain-like_sf"/>
</dbReference>
<dbReference type="SMART" id="SM00487">
    <property type="entry name" value="DEXDc"/>
    <property type="match status" value="1"/>
</dbReference>
<feature type="domain" description="Helicase C-terminal" evidence="14">
    <location>
        <begin position="481"/>
        <end position="632"/>
    </location>
</feature>
<dbReference type="FunFam" id="3.40.50.10810:FF:000002">
    <property type="entry name" value="ISWI chromatin-remodeling complex ATPase CHR11 isoform A"/>
    <property type="match status" value="1"/>
</dbReference>
<dbReference type="GO" id="GO:0005524">
    <property type="term" value="F:ATP binding"/>
    <property type="evidence" value="ECO:0007669"/>
    <property type="project" value="UniProtKB-KW"/>
</dbReference>
<dbReference type="Pfam" id="PF09110">
    <property type="entry name" value="HAND"/>
    <property type="match status" value="1"/>
</dbReference>
<dbReference type="Gene3D" id="1.10.1040.30">
    <property type="entry name" value="ISWI, HAND domain"/>
    <property type="match status" value="1"/>
</dbReference>
<dbReference type="InterPro" id="IPR017884">
    <property type="entry name" value="SANT_dom"/>
</dbReference>
<keyword evidence="3" id="KW-0677">Repeat</keyword>
<evidence type="ECO:0000256" key="6">
    <source>
        <dbReference type="ARBA" id="ARBA00022806"/>
    </source>
</evidence>
<dbReference type="GO" id="GO:0000182">
    <property type="term" value="F:rDNA binding"/>
    <property type="evidence" value="ECO:0007669"/>
    <property type="project" value="EnsemblFungi"/>
</dbReference>
<dbReference type="GO" id="GO:0034728">
    <property type="term" value="P:nucleosome organization"/>
    <property type="evidence" value="ECO:0007669"/>
    <property type="project" value="TreeGrafter"/>
</dbReference>
<dbReference type="GO" id="GO:0031491">
    <property type="term" value="F:nucleosome binding"/>
    <property type="evidence" value="ECO:0007669"/>
    <property type="project" value="EnsemblFungi"/>
</dbReference>
<evidence type="ECO:0000256" key="9">
    <source>
        <dbReference type="ARBA" id="ARBA00023015"/>
    </source>
</evidence>
<evidence type="ECO:0000256" key="4">
    <source>
        <dbReference type="ARBA" id="ARBA00022741"/>
    </source>
</evidence>
<keyword evidence="4" id="KW-0547">Nucleotide-binding</keyword>
<dbReference type="Gene3D" id="1.10.10.60">
    <property type="entry name" value="Homeodomain-like"/>
    <property type="match status" value="2"/>
</dbReference>
<evidence type="ECO:0000256" key="10">
    <source>
        <dbReference type="ARBA" id="ARBA00023163"/>
    </source>
</evidence>
<dbReference type="InterPro" id="IPR001650">
    <property type="entry name" value="Helicase_C-like"/>
</dbReference>
<dbReference type="InterPro" id="IPR049730">
    <property type="entry name" value="SNF2/RAD54-like_C"/>
</dbReference>
<feature type="compositionally biased region" description="Low complexity" evidence="12">
    <location>
        <begin position="9"/>
        <end position="21"/>
    </location>
</feature>
<dbReference type="GO" id="GO:0046832">
    <property type="term" value="P:negative regulation of RNA export from nucleus"/>
    <property type="evidence" value="ECO:0007669"/>
    <property type="project" value="EnsemblFungi"/>
</dbReference>
<dbReference type="InterPro" id="IPR044754">
    <property type="entry name" value="Isw1/2_DEXHc"/>
</dbReference>
<dbReference type="GO" id="GO:0006363">
    <property type="term" value="P:termination of RNA polymerase I transcription"/>
    <property type="evidence" value="ECO:0007669"/>
    <property type="project" value="EnsemblFungi"/>
</dbReference>
<protein>
    <recommendedName>
        <fullName evidence="18">Chromatin remodelling complex ATPase chain ISW1</fullName>
    </recommendedName>
</protein>
<evidence type="ECO:0000256" key="1">
    <source>
        <dbReference type="ARBA" id="ARBA00004123"/>
    </source>
</evidence>
<dbReference type="EMBL" id="KV454538">
    <property type="protein sequence ID" value="ODV69795.1"/>
    <property type="molecule type" value="Genomic_DNA"/>
</dbReference>
<dbReference type="Gene3D" id="3.40.50.300">
    <property type="entry name" value="P-loop containing nucleotide triphosphate hydrolases"/>
    <property type="match status" value="1"/>
</dbReference>
<evidence type="ECO:0000313" key="17">
    <source>
        <dbReference type="Proteomes" id="UP000095085"/>
    </source>
</evidence>
<keyword evidence="11" id="KW-0539">Nucleus</keyword>
<gene>
    <name evidence="16" type="ORF">HYPBUDRAFT_9126</name>
</gene>
<dbReference type="Proteomes" id="UP000095085">
    <property type="component" value="Unassembled WGS sequence"/>
</dbReference>
<dbReference type="InterPro" id="IPR038718">
    <property type="entry name" value="SNF2-like_sf"/>
</dbReference>
<dbReference type="GO" id="GO:0004386">
    <property type="term" value="F:helicase activity"/>
    <property type="evidence" value="ECO:0007669"/>
    <property type="project" value="UniProtKB-KW"/>
</dbReference>
<dbReference type="Pfam" id="PF09111">
    <property type="entry name" value="SLIDE"/>
    <property type="match status" value="1"/>
</dbReference>
<dbReference type="InterPro" id="IPR000330">
    <property type="entry name" value="SNF2_N"/>
</dbReference>
<comment type="subcellular location">
    <subcellularLocation>
        <location evidence="1">Nucleus</location>
    </subcellularLocation>
</comment>
<dbReference type="SUPFAM" id="SSF101224">
    <property type="entry name" value="HAND domain of the nucleosome remodeling ATPase ISWI"/>
    <property type="match status" value="1"/>
</dbReference>
<feature type="region of interest" description="Disordered" evidence="12">
    <location>
        <begin position="1026"/>
        <end position="1045"/>
    </location>
</feature>
<dbReference type="InterPro" id="IPR001005">
    <property type="entry name" value="SANT/Myb"/>
</dbReference>